<organism evidence="2 3">
    <name type="scientific">Neolewinella litorea</name>
    <dbReference type="NCBI Taxonomy" id="2562452"/>
    <lineage>
        <taxon>Bacteria</taxon>
        <taxon>Pseudomonadati</taxon>
        <taxon>Bacteroidota</taxon>
        <taxon>Saprospiria</taxon>
        <taxon>Saprospirales</taxon>
        <taxon>Lewinellaceae</taxon>
        <taxon>Neolewinella</taxon>
    </lineage>
</organism>
<feature type="transmembrane region" description="Helical" evidence="1">
    <location>
        <begin position="204"/>
        <end position="225"/>
    </location>
</feature>
<proteinExistence type="predicted"/>
<feature type="transmembrane region" description="Helical" evidence="1">
    <location>
        <begin position="75"/>
        <end position="98"/>
    </location>
</feature>
<dbReference type="AlphaFoldDB" id="A0A4S4NYS4"/>
<reference evidence="2 3" key="1">
    <citation type="submission" date="2019-04" db="EMBL/GenBank/DDBJ databases">
        <title>Lewinella litorea sp. nov., isolated from a marine sand.</title>
        <authorList>
            <person name="Yoon J.-H."/>
        </authorList>
    </citation>
    <scope>NUCLEOTIDE SEQUENCE [LARGE SCALE GENOMIC DNA]</scope>
    <source>
        <strain evidence="2 3">HSMS-39</strain>
    </source>
</reference>
<keyword evidence="3" id="KW-1185">Reference proteome</keyword>
<feature type="transmembrane region" description="Helical" evidence="1">
    <location>
        <begin position="167"/>
        <end position="184"/>
    </location>
</feature>
<dbReference type="RefSeq" id="WP_136456246.1">
    <property type="nucleotide sequence ID" value="NZ_SRSF01000001.1"/>
</dbReference>
<evidence type="ECO:0000313" key="3">
    <source>
        <dbReference type="Proteomes" id="UP000308528"/>
    </source>
</evidence>
<gene>
    <name evidence="2" type="ORF">E4021_02130</name>
</gene>
<feature type="transmembrane region" description="Helical" evidence="1">
    <location>
        <begin position="28"/>
        <end position="48"/>
    </location>
</feature>
<dbReference type="Proteomes" id="UP000308528">
    <property type="component" value="Unassembled WGS sequence"/>
</dbReference>
<feature type="transmembrane region" description="Helical" evidence="1">
    <location>
        <begin position="141"/>
        <end position="160"/>
    </location>
</feature>
<comment type="caution">
    <text evidence="2">The sequence shown here is derived from an EMBL/GenBank/DDBJ whole genome shotgun (WGS) entry which is preliminary data.</text>
</comment>
<dbReference type="EMBL" id="SRSF01000001">
    <property type="protein sequence ID" value="THH41420.1"/>
    <property type="molecule type" value="Genomic_DNA"/>
</dbReference>
<evidence type="ECO:0000313" key="2">
    <source>
        <dbReference type="EMBL" id="THH41420.1"/>
    </source>
</evidence>
<name>A0A4S4NYS4_9BACT</name>
<sequence length="267" mass="29701">MFCFENPNDTTIKHPYYHNLLRTLRGNLPALLVGIAICSILLLAAILAHSSLPTTYGLLFRDMGSEVDLPVSHGLFSQLGIMLWSLGLGSLLLMLLSYPSPSHRVRAYILYSLVVTLTLAIDDAFRMHETFFDEVLGLGESVAFLIYFCLLLGYFVLFLHQILASPFPLLLIALGLFACSMLVDQTPGLANYVGLDETFLLEDGAKLAGIVFWTLYQLLMCRSWFQEALAIDSRKGQQFRQTVYSRGADAGADIGRHAERRGSRAEV</sequence>
<protein>
    <submittedName>
        <fullName evidence="2">Uncharacterized protein</fullName>
    </submittedName>
</protein>
<keyword evidence="1" id="KW-0812">Transmembrane</keyword>
<keyword evidence="1" id="KW-0472">Membrane</keyword>
<keyword evidence="1" id="KW-1133">Transmembrane helix</keyword>
<accession>A0A4S4NYS4</accession>
<dbReference type="OrthoDB" id="451713at2"/>
<feature type="transmembrane region" description="Helical" evidence="1">
    <location>
        <begin position="105"/>
        <end position="121"/>
    </location>
</feature>
<evidence type="ECO:0000256" key="1">
    <source>
        <dbReference type="SAM" id="Phobius"/>
    </source>
</evidence>